<sequence length="595" mass="63303">MTTAPAIIADARGSALSIFRRGITLSPHFLSGIGWTLTLGLVAMAGRVIVPVTIQRGIDHGIAAPGGVDVGMVTTIVIVAIVAAAVTATAAYALSLRLYHATEAGLADTRIRAFRHAHDLSLVHQQAEHRGVLVSRVTSDIDTVTSFLQYRGLRFAVSLVQLVVTTIVMAFYSWQLTLVVLTLFLPLIVFLRWAQARMAPLFSAVREGVGRLVGTTAEGLVGASVVRAYAIEDRTIARTDTIIEENRRLHMRAHRINTATFGVGEAIPGLVNVALIGIGFWLIGDGLTVGEFVAVLFLAAFFVTPMQIGVAAVGDIQQAVAGWRRVLGILDATPDVVDPGPSGRTLPDGAPSIRFENVGFAYPGGKQVLHDVNVTIPAGRRIAVVGETGSGKTTFALLATRLLDPGSGQVLLGDVPIREVRFQSLRRQVVMVPQEGFLFGGTIADNIRYGAPDVSDAEVETAMEELGLGGWLATLPAGLTTEVGQRGESLSVGERQLVALARAYLAHPDVLVFDEATSAVDPATEVCLQQALNRLTRGRTAIFIAHRLATAETADEILVFSQGRLSERGSHAELLAADGQYTALHSSWTSARDSI</sequence>
<dbReference type="InterPro" id="IPR003593">
    <property type="entry name" value="AAA+_ATPase"/>
</dbReference>
<protein>
    <submittedName>
        <fullName evidence="10">ABC transporter ATP-binding protein</fullName>
    </submittedName>
</protein>
<feature type="domain" description="ABC transmembrane type-1" evidence="9">
    <location>
        <begin position="35"/>
        <end position="318"/>
    </location>
</feature>
<dbReference type="Proteomes" id="UP000632138">
    <property type="component" value="Unassembled WGS sequence"/>
</dbReference>
<evidence type="ECO:0000256" key="3">
    <source>
        <dbReference type="ARBA" id="ARBA00022741"/>
    </source>
</evidence>
<dbReference type="RefSeq" id="WP_203380368.1">
    <property type="nucleotide sequence ID" value="NZ_JAENHP010000014.1"/>
</dbReference>
<evidence type="ECO:0000256" key="7">
    <source>
        <dbReference type="SAM" id="Phobius"/>
    </source>
</evidence>
<keyword evidence="11" id="KW-1185">Reference proteome</keyword>
<dbReference type="InterPro" id="IPR011527">
    <property type="entry name" value="ABC1_TM_dom"/>
</dbReference>
<feature type="domain" description="ABC transporter" evidence="8">
    <location>
        <begin position="353"/>
        <end position="587"/>
    </location>
</feature>
<dbReference type="Pfam" id="PF00005">
    <property type="entry name" value="ABC_tran"/>
    <property type="match status" value="1"/>
</dbReference>
<dbReference type="Pfam" id="PF00664">
    <property type="entry name" value="ABC_membrane"/>
    <property type="match status" value="1"/>
</dbReference>
<organism evidence="10 11">
    <name type="scientific">Paractinoplanes ovalisporus</name>
    <dbReference type="NCBI Taxonomy" id="2810368"/>
    <lineage>
        <taxon>Bacteria</taxon>
        <taxon>Bacillati</taxon>
        <taxon>Actinomycetota</taxon>
        <taxon>Actinomycetes</taxon>
        <taxon>Micromonosporales</taxon>
        <taxon>Micromonosporaceae</taxon>
        <taxon>Paractinoplanes</taxon>
    </lineage>
</organism>
<comment type="caution">
    <text evidence="10">The sequence shown here is derived from an EMBL/GenBank/DDBJ whole genome shotgun (WGS) entry which is preliminary data.</text>
</comment>
<keyword evidence="6 7" id="KW-0472">Membrane</keyword>
<dbReference type="EMBL" id="JAENHP010000014">
    <property type="protein sequence ID" value="MBM2620385.1"/>
    <property type="molecule type" value="Genomic_DNA"/>
</dbReference>
<evidence type="ECO:0000256" key="1">
    <source>
        <dbReference type="ARBA" id="ARBA00004651"/>
    </source>
</evidence>
<evidence type="ECO:0000256" key="2">
    <source>
        <dbReference type="ARBA" id="ARBA00022692"/>
    </source>
</evidence>
<dbReference type="SMART" id="SM00382">
    <property type="entry name" value="AAA"/>
    <property type="match status" value="1"/>
</dbReference>
<evidence type="ECO:0000256" key="6">
    <source>
        <dbReference type="ARBA" id="ARBA00023136"/>
    </source>
</evidence>
<dbReference type="Gene3D" id="1.20.1560.10">
    <property type="entry name" value="ABC transporter type 1, transmembrane domain"/>
    <property type="match status" value="1"/>
</dbReference>
<dbReference type="SUPFAM" id="SSF90123">
    <property type="entry name" value="ABC transporter transmembrane region"/>
    <property type="match status" value="1"/>
</dbReference>
<feature type="transmembrane region" description="Helical" evidence="7">
    <location>
        <begin position="29"/>
        <end position="50"/>
    </location>
</feature>
<gene>
    <name evidence="10" type="ORF">JIG36_33225</name>
</gene>
<dbReference type="PROSITE" id="PS00211">
    <property type="entry name" value="ABC_TRANSPORTER_1"/>
    <property type="match status" value="1"/>
</dbReference>
<dbReference type="PROSITE" id="PS50893">
    <property type="entry name" value="ABC_TRANSPORTER_2"/>
    <property type="match status" value="1"/>
</dbReference>
<dbReference type="PANTHER" id="PTHR24221:SF654">
    <property type="entry name" value="ATP-BINDING CASSETTE SUB-FAMILY B MEMBER 6"/>
    <property type="match status" value="1"/>
</dbReference>
<dbReference type="SUPFAM" id="SSF52540">
    <property type="entry name" value="P-loop containing nucleoside triphosphate hydrolases"/>
    <property type="match status" value="1"/>
</dbReference>
<reference evidence="10 11" key="1">
    <citation type="submission" date="2021-01" db="EMBL/GenBank/DDBJ databases">
        <title>Actinoplanes sp. nov. LDG1-06 isolated from lichen.</title>
        <authorList>
            <person name="Saeng-In P."/>
            <person name="Phongsopitanun W."/>
            <person name="Kanchanasin P."/>
            <person name="Yuki M."/>
            <person name="Kudo T."/>
            <person name="Ohkuma M."/>
            <person name="Tanasupawat S."/>
        </authorList>
    </citation>
    <scope>NUCLEOTIDE SEQUENCE [LARGE SCALE GENOMIC DNA]</scope>
    <source>
        <strain evidence="10 11">LDG1-06</strain>
    </source>
</reference>
<accession>A0ABS2AKM2</accession>
<dbReference type="InterPro" id="IPR027417">
    <property type="entry name" value="P-loop_NTPase"/>
</dbReference>
<evidence type="ECO:0000259" key="9">
    <source>
        <dbReference type="PROSITE" id="PS50929"/>
    </source>
</evidence>
<evidence type="ECO:0000313" key="10">
    <source>
        <dbReference type="EMBL" id="MBM2620385.1"/>
    </source>
</evidence>
<evidence type="ECO:0000256" key="5">
    <source>
        <dbReference type="ARBA" id="ARBA00022989"/>
    </source>
</evidence>
<feature type="transmembrane region" description="Helical" evidence="7">
    <location>
        <begin position="153"/>
        <end position="172"/>
    </location>
</feature>
<dbReference type="InterPro" id="IPR036640">
    <property type="entry name" value="ABC1_TM_sf"/>
</dbReference>
<feature type="transmembrane region" description="Helical" evidence="7">
    <location>
        <begin position="70"/>
        <end position="94"/>
    </location>
</feature>
<name>A0ABS2AKM2_9ACTN</name>
<keyword evidence="2 7" id="KW-0812">Transmembrane</keyword>
<evidence type="ECO:0000256" key="4">
    <source>
        <dbReference type="ARBA" id="ARBA00022840"/>
    </source>
</evidence>
<dbReference type="Gene3D" id="3.40.50.300">
    <property type="entry name" value="P-loop containing nucleotide triphosphate hydrolases"/>
    <property type="match status" value="1"/>
</dbReference>
<dbReference type="PROSITE" id="PS50929">
    <property type="entry name" value="ABC_TM1F"/>
    <property type="match status" value="1"/>
</dbReference>
<feature type="transmembrane region" description="Helical" evidence="7">
    <location>
        <begin position="256"/>
        <end position="283"/>
    </location>
</feature>
<keyword evidence="3" id="KW-0547">Nucleotide-binding</keyword>
<feature type="transmembrane region" description="Helical" evidence="7">
    <location>
        <begin position="178"/>
        <end position="194"/>
    </location>
</feature>
<dbReference type="InterPro" id="IPR017871">
    <property type="entry name" value="ABC_transporter-like_CS"/>
</dbReference>
<keyword evidence="5 7" id="KW-1133">Transmembrane helix</keyword>
<evidence type="ECO:0000259" key="8">
    <source>
        <dbReference type="PROSITE" id="PS50893"/>
    </source>
</evidence>
<feature type="transmembrane region" description="Helical" evidence="7">
    <location>
        <begin position="289"/>
        <end position="314"/>
    </location>
</feature>
<dbReference type="PANTHER" id="PTHR24221">
    <property type="entry name" value="ATP-BINDING CASSETTE SUB-FAMILY B"/>
    <property type="match status" value="1"/>
</dbReference>
<dbReference type="InterPro" id="IPR003439">
    <property type="entry name" value="ABC_transporter-like_ATP-bd"/>
</dbReference>
<dbReference type="InterPro" id="IPR039421">
    <property type="entry name" value="Type_1_exporter"/>
</dbReference>
<evidence type="ECO:0000313" key="11">
    <source>
        <dbReference type="Proteomes" id="UP000632138"/>
    </source>
</evidence>
<dbReference type="GO" id="GO:0005524">
    <property type="term" value="F:ATP binding"/>
    <property type="evidence" value="ECO:0007669"/>
    <property type="project" value="UniProtKB-KW"/>
</dbReference>
<comment type="subcellular location">
    <subcellularLocation>
        <location evidence="1">Cell membrane</location>
        <topology evidence="1">Multi-pass membrane protein</topology>
    </subcellularLocation>
</comment>
<keyword evidence="4 10" id="KW-0067">ATP-binding</keyword>
<proteinExistence type="predicted"/>